<keyword evidence="2" id="KW-1185">Reference proteome</keyword>
<comment type="caution">
    <text evidence="1">The sequence shown here is derived from an EMBL/GenBank/DDBJ whole genome shotgun (WGS) entry which is preliminary data.</text>
</comment>
<dbReference type="AlphaFoldDB" id="A0A9D4LLP3"/>
<organism evidence="1 2">
    <name type="scientific">Dreissena polymorpha</name>
    <name type="common">Zebra mussel</name>
    <name type="synonym">Mytilus polymorpha</name>
    <dbReference type="NCBI Taxonomy" id="45954"/>
    <lineage>
        <taxon>Eukaryota</taxon>
        <taxon>Metazoa</taxon>
        <taxon>Spiralia</taxon>
        <taxon>Lophotrochozoa</taxon>
        <taxon>Mollusca</taxon>
        <taxon>Bivalvia</taxon>
        <taxon>Autobranchia</taxon>
        <taxon>Heteroconchia</taxon>
        <taxon>Euheterodonta</taxon>
        <taxon>Imparidentia</taxon>
        <taxon>Neoheterodontei</taxon>
        <taxon>Myida</taxon>
        <taxon>Dreissenoidea</taxon>
        <taxon>Dreissenidae</taxon>
        <taxon>Dreissena</taxon>
    </lineage>
</organism>
<dbReference type="EMBL" id="JAIWYP010000002">
    <property type="protein sequence ID" value="KAH3860194.1"/>
    <property type="molecule type" value="Genomic_DNA"/>
</dbReference>
<evidence type="ECO:0000313" key="1">
    <source>
        <dbReference type="EMBL" id="KAH3860194.1"/>
    </source>
</evidence>
<sequence>MWTADFNDVMQCDKPSMSLEDMKAMKIMESSLVHEDGHYVMGLPWRDDALWTQPAICCIR</sequence>
<proteinExistence type="predicted"/>
<evidence type="ECO:0000313" key="2">
    <source>
        <dbReference type="Proteomes" id="UP000828390"/>
    </source>
</evidence>
<dbReference type="Proteomes" id="UP000828390">
    <property type="component" value="Unassembled WGS sequence"/>
</dbReference>
<gene>
    <name evidence="1" type="ORF">DPMN_023086</name>
</gene>
<reference evidence="1" key="2">
    <citation type="submission" date="2020-11" db="EMBL/GenBank/DDBJ databases">
        <authorList>
            <person name="McCartney M.A."/>
            <person name="Auch B."/>
            <person name="Kono T."/>
            <person name="Mallez S."/>
            <person name="Becker A."/>
            <person name="Gohl D.M."/>
            <person name="Silverstein K.A.T."/>
            <person name="Koren S."/>
            <person name="Bechman K.B."/>
            <person name="Herman A."/>
            <person name="Abrahante J.E."/>
            <person name="Garbe J."/>
        </authorList>
    </citation>
    <scope>NUCLEOTIDE SEQUENCE</scope>
    <source>
        <strain evidence="1">Duluth1</strain>
        <tissue evidence="1">Whole animal</tissue>
    </source>
</reference>
<accession>A0A9D4LLP3</accession>
<reference evidence="1" key="1">
    <citation type="journal article" date="2019" name="bioRxiv">
        <title>The Genome of the Zebra Mussel, Dreissena polymorpha: A Resource for Invasive Species Research.</title>
        <authorList>
            <person name="McCartney M.A."/>
            <person name="Auch B."/>
            <person name="Kono T."/>
            <person name="Mallez S."/>
            <person name="Zhang Y."/>
            <person name="Obille A."/>
            <person name="Becker A."/>
            <person name="Abrahante J.E."/>
            <person name="Garbe J."/>
            <person name="Badalamenti J.P."/>
            <person name="Herman A."/>
            <person name="Mangelson H."/>
            <person name="Liachko I."/>
            <person name="Sullivan S."/>
            <person name="Sone E.D."/>
            <person name="Koren S."/>
            <person name="Silverstein K.A.T."/>
            <person name="Beckman K.B."/>
            <person name="Gohl D.M."/>
        </authorList>
    </citation>
    <scope>NUCLEOTIDE SEQUENCE</scope>
    <source>
        <strain evidence="1">Duluth1</strain>
        <tissue evidence="1">Whole animal</tissue>
    </source>
</reference>
<name>A0A9D4LLP3_DREPO</name>
<protein>
    <submittedName>
        <fullName evidence="1">Uncharacterized protein</fullName>
    </submittedName>
</protein>